<keyword evidence="4" id="KW-1185">Reference proteome</keyword>
<dbReference type="CDD" id="cd00180">
    <property type="entry name" value="PKc"/>
    <property type="match status" value="1"/>
</dbReference>
<dbReference type="InterPro" id="IPR035994">
    <property type="entry name" value="Nucleoside_phosphorylase_sf"/>
</dbReference>
<comment type="caution">
    <text evidence="3">The sequence shown here is derived from an EMBL/GenBank/DDBJ whole genome shotgun (WGS) entry which is preliminary data.</text>
</comment>
<dbReference type="PANTHER" id="PTHR46082">
    <property type="entry name" value="ATP/GTP-BINDING PROTEIN-RELATED"/>
    <property type="match status" value="1"/>
</dbReference>
<protein>
    <recommendedName>
        <fullName evidence="2">Protein kinase domain-containing protein</fullName>
    </recommendedName>
</protein>
<accession>A0ABR4KM02</accession>
<evidence type="ECO:0000259" key="2">
    <source>
        <dbReference type="PROSITE" id="PS50011"/>
    </source>
</evidence>
<name>A0ABR4KM02_9EURO</name>
<dbReference type="SUPFAM" id="SSF53167">
    <property type="entry name" value="Purine and uridine phosphorylases"/>
    <property type="match status" value="1"/>
</dbReference>
<dbReference type="Proteomes" id="UP001610446">
    <property type="component" value="Unassembled WGS sequence"/>
</dbReference>
<dbReference type="PANTHER" id="PTHR46082:SF11">
    <property type="entry name" value="AAA+ ATPASE DOMAIN-CONTAINING PROTEIN-RELATED"/>
    <property type="match status" value="1"/>
</dbReference>
<feature type="compositionally biased region" description="Low complexity" evidence="1">
    <location>
        <begin position="1536"/>
        <end position="1559"/>
    </location>
</feature>
<dbReference type="PROSITE" id="PS50011">
    <property type="entry name" value="PROTEIN_KINASE_DOM"/>
    <property type="match status" value="1"/>
</dbReference>
<dbReference type="InterPro" id="IPR000719">
    <property type="entry name" value="Prot_kinase_dom"/>
</dbReference>
<evidence type="ECO:0000313" key="3">
    <source>
        <dbReference type="EMBL" id="KAL2853313.1"/>
    </source>
</evidence>
<dbReference type="Gene3D" id="1.10.510.10">
    <property type="entry name" value="Transferase(Phosphotransferase) domain 1"/>
    <property type="match status" value="1"/>
</dbReference>
<feature type="domain" description="Protein kinase" evidence="2">
    <location>
        <begin position="153"/>
        <end position="460"/>
    </location>
</feature>
<organism evidence="3 4">
    <name type="scientific">Aspergillus pseudoustus</name>
    <dbReference type="NCBI Taxonomy" id="1810923"/>
    <lineage>
        <taxon>Eukaryota</taxon>
        <taxon>Fungi</taxon>
        <taxon>Dikarya</taxon>
        <taxon>Ascomycota</taxon>
        <taxon>Pezizomycotina</taxon>
        <taxon>Eurotiomycetes</taxon>
        <taxon>Eurotiomycetidae</taxon>
        <taxon>Eurotiales</taxon>
        <taxon>Aspergillaceae</taxon>
        <taxon>Aspergillus</taxon>
        <taxon>Aspergillus subgen. Nidulantes</taxon>
    </lineage>
</organism>
<reference evidence="3 4" key="1">
    <citation type="submission" date="2024-07" db="EMBL/GenBank/DDBJ databases">
        <title>Section-level genome sequencing and comparative genomics of Aspergillus sections Usti and Cavernicolus.</title>
        <authorList>
            <consortium name="Lawrence Berkeley National Laboratory"/>
            <person name="Nybo J.L."/>
            <person name="Vesth T.C."/>
            <person name="Theobald S."/>
            <person name="Frisvad J.C."/>
            <person name="Larsen T.O."/>
            <person name="Kjaerboelling I."/>
            <person name="Rothschild-Mancinelli K."/>
            <person name="Lyhne E.K."/>
            <person name="Kogle M.E."/>
            <person name="Barry K."/>
            <person name="Clum A."/>
            <person name="Na H."/>
            <person name="Ledsgaard L."/>
            <person name="Lin J."/>
            <person name="Lipzen A."/>
            <person name="Kuo A."/>
            <person name="Riley R."/>
            <person name="Mondo S."/>
            <person name="Labutti K."/>
            <person name="Haridas S."/>
            <person name="Pangalinan J."/>
            <person name="Salamov A.A."/>
            <person name="Simmons B.A."/>
            <person name="Magnuson J.K."/>
            <person name="Chen J."/>
            <person name="Drula E."/>
            <person name="Henrissat B."/>
            <person name="Wiebenga A."/>
            <person name="Lubbers R.J."/>
            <person name="Gomes A.C."/>
            <person name="Makela M.R."/>
            <person name="Stajich J."/>
            <person name="Grigoriev I.V."/>
            <person name="Mortensen U.H."/>
            <person name="De Vries R.P."/>
            <person name="Baker S.E."/>
            <person name="Andersen M.R."/>
        </authorList>
    </citation>
    <scope>NUCLEOTIDE SEQUENCE [LARGE SCALE GENOMIC DNA]</scope>
    <source>
        <strain evidence="3 4">CBS 123904</strain>
    </source>
</reference>
<dbReference type="Pfam" id="PF00069">
    <property type="entry name" value="Pkinase"/>
    <property type="match status" value="1"/>
</dbReference>
<dbReference type="InterPro" id="IPR053137">
    <property type="entry name" value="NLR-like"/>
</dbReference>
<proteinExistence type="predicted"/>
<feature type="compositionally biased region" description="Polar residues" evidence="1">
    <location>
        <begin position="1578"/>
        <end position="1591"/>
    </location>
</feature>
<dbReference type="SUPFAM" id="SSF56112">
    <property type="entry name" value="Protein kinase-like (PK-like)"/>
    <property type="match status" value="1"/>
</dbReference>
<evidence type="ECO:0000256" key="1">
    <source>
        <dbReference type="SAM" id="MobiDB-lite"/>
    </source>
</evidence>
<dbReference type="InterPro" id="IPR011009">
    <property type="entry name" value="Kinase-like_dom_sf"/>
</dbReference>
<dbReference type="Gene3D" id="3.40.50.1580">
    <property type="entry name" value="Nucleoside phosphorylase domain"/>
    <property type="match status" value="1"/>
</dbReference>
<feature type="region of interest" description="Disordered" evidence="1">
    <location>
        <begin position="1536"/>
        <end position="1605"/>
    </location>
</feature>
<gene>
    <name evidence="3" type="ORF">BJY01DRAFT_244279</name>
</gene>
<evidence type="ECO:0000313" key="4">
    <source>
        <dbReference type="Proteomes" id="UP001610446"/>
    </source>
</evidence>
<sequence>MEVPPSSTFRDLQSALRRLRIENVACQKFVPEDGFFEFLDEYKLPIRQFLRTVIPVANAEEVADVILTRARKVFGILLLSDHVDYISQFLRYDQMQRLDLDAGLPYQGSRLYQILGNSVAADDFYDTQWEFCVPKFICSIIPRELDPHTVMPYVKEAQIEIGRFSSVYKVTLHPSYQPVGFEDSNVFARKEYSAADARIYKNKVSILSKLQAIAHPNILIPIACYSYRDKHNIVSRFISGGTLRDYLKKAKNPSLSREKVFCMMAGLASAISAFHCLTTDDETQPTYRGKHRDVWSNNILVDNDRLILADFGLAIIDIITPDTPAQHTGRKGYYQAPESVDLQAPYLEHNTTPAADIFSLGCIFTDLLVYFAFGPDGIKQFREARKFIIPPLTYRVYHKSNHIHEAVNSWLKMVLEEDSGESTTRAVCLIKEMMQLDPNKRPIASEVTAIISDCAVKSFSDEIARCFNKIEHCPEAVTEKSRYSSWAFVQSPTIYMTSGGATAVFTQFTTIVELQSRVVKVLKSMEPTLDILNEIRPLNLKLLNMLPPYRRQLADENLTSALLKVFSGVIPDVNLPQLDLNYPQSTRKPQAYKLLVPTEPNIDPRVPEATEFTDSGYASSKGGLRQRVAIENAGSADGNLSALHTVDVTDKTDAASDPAFYPDDSSVYTSVSRIAPKTVDTYVSVLVEHLARSISSESIATRSIESLPRALPELLKSFALSIGHHAPSQMHRDVMVFIRRYRGYIATVLQEQLIGHGSREALQEDQDKMPLSELMNRWYAADDKPSELPDSGLVMTNYEDESSIMDDWNMENGDDDTRFALSEHHWDADIIKLPGIEAYTSLIESSAGYSSLLANIRREVLLSFPEENAMERIRKGVVKFLPTSPFVSRARNTESFEMSFFMDWNFLKFHMEQEYTAAAEDALESAITITGHSTNSQALTCREYILQTWPSIGGSILGLIKQLLFHDESCCGILADGSRIHLTCLTRETIRVTVQGPAYCIGEVGELLAWLGSALRSSTVLDGVVYRTPLVADIRSVEGGDNIFECNIQFSDRADDTASEVYDAQGICWHDLFRNPVVVNGYPILRRGEGIPGLELPLGMMAELSQTRYINSFNRKLLIKGFASMLAPTGVMDNVVTWHLLHNEDGSRISYLRSATLPVIPTTISQLEQCRHILGWCPDMRLCAGAPNASYPVKGSRLPQACAPSPFASVLLLMGKVVTVPSHISVGIKDRPVHVSRNCYVRKLKWLRGKFVILWDEDDKRGWLINGPSALLHLVRASLDHDQYDEFNILSASPLKAIQEAKEPYKTRSALQVLLNPQNLGLRIYSERGSDTTLRDQVEYFCDILEKIIDHQQQITTEARPNSSTSRAYLEGWDFADIIKERDPIHPRVSPLDACGKSWVDFTNSISAVTLFGRQFGEIIKPKQVCSRWTTLPKGMSYLAICQQDLDEIMEADGDPFATPVRLADKLSWFIPSSDSGACQCTADNTVHSDLAQVILPTSVCERLPSNNLNMYQKDGAVFFGFNSTYRWFWGDTGDPSAEPTSHTSSESSKRPSSPSVDSGIGESSVPWSPEESRGRSPFTTRSGLSVDNPTEPSPPKRVRTRSKRAQLTAQSYRVAIICALHIELMAVRALLDHPHEEVPIPDGDPNYYAFGCVGSHRVVTACLPDGEYGTVPATEVIAHMKRSFPRVEFCLLVGIGGGVPSTKHDIRLGDVVVSTPSGSNSGVIPYDIKKILVGGESQSNAYLPSPPRHLRCALSKIKSDPRLCENPLLDESLQRIARDVVTYQHPPFCSDRLFNASFAHPSGTSSDTCDHSCPVTEEVIRTPRLSHQPQIHYGAIASGNQLIKDGLQRDIYAALHDVLCFETEAAGIMHAVPALVIRGICDYADSHKNKRWQRYAAATAAAYAKFFLALEGDTVEQGFKIPKQD</sequence>
<dbReference type="EMBL" id="JBFXLU010000021">
    <property type="protein sequence ID" value="KAL2853313.1"/>
    <property type="molecule type" value="Genomic_DNA"/>
</dbReference>